<sequence length="209" mass="22997">MSPLPTQMVNRWQNRKEPGPGQGTVYWHILVGDHPEVRELAQAAQERLADFRGLHMTPAEWLHITVLVAGPDDEITDDRQLEMLAAASSILADIPPVTITLGRVFYHPEAIALIAHPADALAKVREAVQEVTHKVTGRGESSKQSNSWSPHVTIAYSEAEQPAQPLISALGRELPSREVTLSAVSLVVQRGKERLWDWHPVGQARLVGG</sequence>
<name>A0ABP7YW21_9ACTN</name>
<evidence type="ECO:0000313" key="2">
    <source>
        <dbReference type="EMBL" id="GAA4141809.1"/>
    </source>
</evidence>
<feature type="region of interest" description="Disordered" evidence="1">
    <location>
        <begin position="1"/>
        <end position="20"/>
    </location>
</feature>
<reference evidence="3" key="1">
    <citation type="journal article" date="2019" name="Int. J. Syst. Evol. Microbiol.">
        <title>The Global Catalogue of Microorganisms (GCM) 10K type strain sequencing project: providing services to taxonomists for standard genome sequencing and annotation.</title>
        <authorList>
            <consortium name="The Broad Institute Genomics Platform"/>
            <consortium name="The Broad Institute Genome Sequencing Center for Infectious Disease"/>
            <person name="Wu L."/>
            <person name="Ma J."/>
        </authorList>
    </citation>
    <scope>NUCLEOTIDE SEQUENCE [LARGE SCALE GENOMIC DNA]</scope>
    <source>
        <strain evidence="3">JCM 17316</strain>
    </source>
</reference>
<comment type="caution">
    <text evidence="2">The sequence shown here is derived from an EMBL/GenBank/DDBJ whole genome shotgun (WGS) entry which is preliminary data.</text>
</comment>
<evidence type="ECO:0000313" key="3">
    <source>
        <dbReference type="Proteomes" id="UP001500266"/>
    </source>
</evidence>
<dbReference type="Pfam" id="PF13563">
    <property type="entry name" value="2_5_RNA_ligase2"/>
    <property type="match status" value="1"/>
</dbReference>
<evidence type="ECO:0008006" key="4">
    <source>
        <dbReference type="Google" id="ProtNLM"/>
    </source>
</evidence>
<protein>
    <recommendedName>
        <fullName evidence="4">2'-5' RNA ligase family protein</fullName>
    </recommendedName>
</protein>
<evidence type="ECO:0000256" key="1">
    <source>
        <dbReference type="SAM" id="MobiDB-lite"/>
    </source>
</evidence>
<organism evidence="2 3">
    <name type="scientific">Actinomadura keratinilytica</name>
    <dbReference type="NCBI Taxonomy" id="547461"/>
    <lineage>
        <taxon>Bacteria</taxon>
        <taxon>Bacillati</taxon>
        <taxon>Actinomycetota</taxon>
        <taxon>Actinomycetes</taxon>
        <taxon>Streptosporangiales</taxon>
        <taxon>Thermomonosporaceae</taxon>
        <taxon>Actinomadura</taxon>
    </lineage>
</organism>
<dbReference type="EMBL" id="BAABDO010000038">
    <property type="protein sequence ID" value="GAA4141809.1"/>
    <property type="molecule type" value="Genomic_DNA"/>
</dbReference>
<dbReference type="InterPro" id="IPR009097">
    <property type="entry name" value="Cyclic_Pdiesterase"/>
</dbReference>
<dbReference type="SUPFAM" id="SSF55144">
    <property type="entry name" value="LigT-like"/>
    <property type="match status" value="1"/>
</dbReference>
<keyword evidence="3" id="KW-1185">Reference proteome</keyword>
<proteinExistence type="predicted"/>
<dbReference type="RefSeq" id="WP_345021791.1">
    <property type="nucleotide sequence ID" value="NZ_BAABDO010000038.1"/>
</dbReference>
<dbReference type="Gene3D" id="3.90.1140.10">
    <property type="entry name" value="Cyclic phosphodiesterase"/>
    <property type="match status" value="1"/>
</dbReference>
<accession>A0ABP7YW21</accession>
<dbReference type="Proteomes" id="UP001500266">
    <property type="component" value="Unassembled WGS sequence"/>
</dbReference>
<gene>
    <name evidence="2" type="ORF">GCM10022416_30190</name>
</gene>
<feature type="compositionally biased region" description="Polar residues" evidence="1">
    <location>
        <begin position="1"/>
        <end position="12"/>
    </location>
</feature>